<name>A0A382X9H6_9ZZZZ</name>
<proteinExistence type="predicted"/>
<organism evidence="1">
    <name type="scientific">marine metagenome</name>
    <dbReference type="NCBI Taxonomy" id="408172"/>
    <lineage>
        <taxon>unclassified sequences</taxon>
        <taxon>metagenomes</taxon>
        <taxon>ecological metagenomes</taxon>
    </lineage>
</organism>
<protein>
    <recommendedName>
        <fullName evidence="2">Saccharopine dehydrogenase-like C-terminal domain-containing protein</fullName>
    </recommendedName>
</protein>
<evidence type="ECO:0000313" key="1">
    <source>
        <dbReference type="EMBL" id="SVD67827.1"/>
    </source>
</evidence>
<reference evidence="1" key="1">
    <citation type="submission" date="2018-05" db="EMBL/GenBank/DDBJ databases">
        <authorList>
            <person name="Lanie J.A."/>
            <person name="Ng W.-L."/>
            <person name="Kazmierczak K.M."/>
            <person name="Andrzejewski T.M."/>
            <person name="Davidsen T.M."/>
            <person name="Wayne K.J."/>
            <person name="Tettelin H."/>
            <person name="Glass J.I."/>
            <person name="Rusch D."/>
            <person name="Podicherti R."/>
            <person name="Tsui H.-C.T."/>
            <person name="Winkler M.E."/>
        </authorList>
    </citation>
    <scope>NUCLEOTIDE SEQUENCE</scope>
</reference>
<dbReference type="EMBL" id="UINC01166074">
    <property type="protein sequence ID" value="SVD67827.1"/>
    <property type="molecule type" value="Genomic_DNA"/>
</dbReference>
<dbReference type="AlphaFoldDB" id="A0A382X9H6"/>
<feature type="non-terminal residue" evidence="1">
    <location>
        <position position="1"/>
    </location>
</feature>
<sequence>RYPGHRDLVHFLMNKCDYSDRSMYNLFKSGCDANLGFREIPKDSVRLYVDEWSENGLVWHKEHVFLAGSKFSAMQRTTGYSIAAAADLLVSGQYRHSDDTTSAGLIMTYEMLNVPTFHENFNKLLSSDAVKDESSWI</sequence>
<gene>
    <name evidence="1" type="ORF">METZ01_LOCUS420681</name>
</gene>
<evidence type="ECO:0008006" key="2">
    <source>
        <dbReference type="Google" id="ProtNLM"/>
    </source>
</evidence>
<accession>A0A382X9H6</accession>